<dbReference type="AlphaFoldDB" id="A0AAV7TA93"/>
<evidence type="ECO:0000313" key="2">
    <source>
        <dbReference type="EMBL" id="KAJ1173449.1"/>
    </source>
</evidence>
<evidence type="ECO:0000313" key="3">
    <source>
        <dbReference type="Proteomes" id="UP001066276"/>
    </source>
</evidence>
<sequence>MDTCSLNPPQVKIGKQKTGKVASAGPTSREGTNERTGETEALTQRTEVILAAIQDSKTALKNQIATLAGEVGLLRNDYNKLKDQVKVAEEMMNEMTPQVKTLTQKIARMDTD</sequence>
<protein>
    <submittedName>
        <fullName evidence="2">Uncharacterized protein</fullName>
    </submittedName>
</protein>
<name>A0AAV7TA93_PLEWA</name>
<dbReference type="EMBL" id="JANPWB010000007">
    <property type="protein sequence ID" value="KAJ1173449.1"/>
    <property type="molecule type" value="Genomic_DNA"/>
</dbReference>
<evidence type="ECO:0000256" key="1">
    <source>
        <dbReference type="SAM" id="MobiDB-lite"/>
    </source>
</evidence>
<organism evidence="2 3">
    <name type="scientific">Pleurodeles waltl</name>
    <name type="common">Iberian ribbed newt</name>
    <dbReference type="NCBI Taxonomy" id="8319"/>
    <lineage>
        <taxon>Eukaryota</taxon>
        <taxon>Metazoa</taxon>
        <taxon>Chordata</taxon>
        <taxon>Craniata</taxon>
        <taxon>Vertebrata</taxon>
        <taxon>Euteleostomi</taxon>
        <taxon>Amphibia</taxon>
        <taxon>Batrachia</taxon>
        <taxon>Caudata</taxon>
        <taxon>Salamandroidea</taxon>
        <taxon>Salamandridae</taxon>
        <taxon>Pleurodelinae</taxon>
        <taxon>Pleurodeles</taxon>
    </lineage>
</organism>
<reference evidence="2" key="1">
    <citation type="journal article" date="2022" name="bioRxiv">
        <title>Sequencing and chromosome-scale assembly of the giantPleurodeles waltlgenome.</title>
        <authorList>
            <person name="Brown T."/>
            <person name="Elewa A."/>
            <person name="Iarovenko S."/>
            <person name="Subramanian E."/>
            <person name="Araus A.J."/>
            <person name="Petzold A."/>
            <person name="Susuki M."/>
            <person name="Suzuki K.-i.T."/>
            <person name="Hayashi T."/>
            <person name="Toyoda A."/>
            <person name="Oliveira C."/>
            <person name="Osipova E."/>
            <person name="Leigh N.D."/>
            <person name="Simon A."/>
            <person name="Yun M.H."/>
        </authorList>
    </citation>
    <scope>NUCLEOTIDE SEQUENCE</scope>
    <source>
        <strain evidence="2">20211129_DDA</strain>
        <tissue evidence="2">Liver</tissue>
    </source>
</reference>
<proteinExistence type="predicted"/>
<gene>
    <name evidence="2" type="ORF">NDU88_005281</name>
</gene>
<feature type="region of interest" description="Disordered" evidence="1">
    <location>
        <begin position="1"/>
        <end position="42"/>
    </location>
</feature>
<accession>A0AAV7TA93</accession>
<keyword evidence="3" id="KW-1185">Reference proteome</keyword>
<dbReference type="Proteomes" id="UP001066276">
    <property type="component" value="Chromosome 4_1"/>
</dbReference>
<comment type="caution">
    <text evidence="2">The sequence shown here is derived from an EMBL/GenBank/DDBJ whole genome shotgun (WGS) entry which is preliminary data.</text>
</comment>